<evidence type="ECO:0000256" key="2">
    <source>
        <dbReference type="SAM" id="SignalP"/>
    </source>
</evidence>
<dbReference type="PANTHER" id="PTHR21666">
    <property type="entry name" value="PEPTIDASE-RELATED"/>
    <property type="match status" value="1"/>
</dbReference>
<keyword evidence="1 2" id="KW-0732">Signal</keyword>
<sequence>MWYRKFAVILLFICLVAADSAGVQKILQISKEKGTVTEYKDPYHTIKKEVSYFPVAESKWDERKTVAYGDSFMMERTYGGKRGHEGCDIMASYNHRGVYPVVSVCDGTLEKIGWLPQGGWRLGIRSKTGVYYYYAHLSDYMKEYQIGEQIRAGEVIGFMGDTGYSEIEGTTGNFDVHLHFGIYLNDKNGKEYAINPYQVLQKLENKKRTLTF</sequence>
<dbReference type="RefSeq" id="WP_353530749.1">
    <property type="nucleotide sequence ID" value="NZ_JBBMEX010000006.1"/>
</dbReference>
<dbReference type="InterPro" id="IPR016047">
    <property type="entry name" value="M23ase_b-sheet_dom"/>
</dbReference>
<protein>
    <submittedName>
        <fullName evidence="4">M23 family metallopeptidase</fullName>
        <ecNumber evidence="4">3.4.-.-</ecNumber>
    </submittedName>
</protein>
<feature type="chain" id="PRO_5045335046" evidence="2">
    <location>
        <begin position="22"/>
        <end position="212"/>
    </location>
</feature>
<organism evidence="4 5">
    <name type="scientific">Maccoyibacter intestinihominis</name>
    <dbReference type="NCBI Taxonomy" id="3133499"/>
    <lineage>
        <taxon>Bacteria</taxon>
        <taxon>Bacillati</taxon>
        <taxon>Bacillota</taxon>
        <taxon>Clostridia</taxon>
        <taxon>Lachnospirales</taxon>
        <taxon>Lachnospiraceae</taxon>
        <taxon>Maccoyibacter</taxon>
    </lineage>
</organism>
<dbReference type="EMBL" id="JBBMEX010000006">
    <property type="protein sequence ID" value="MEQ2557681.1"/>
    <property type="molecule type" value="Genomic_DNA"/>
</dbReference>
<dbReference type="SUPFAM" id="SSF51261">
    <property type="entry name" value="Duplicated hybrid motif"/>
    <property type="match status" value="1"/>
</dbReference>
<keyword evidence="5" id="KW-1185">Reference proteome</keyword>
<dbReference type="InterPro" id="IPR011055">
    <property type="entry name" value="Dup_hybrid_motif"/>
</dbReference>
<dbReference type="Gene3D" id="2.70.70.10">
    <property type="entry name" value="Glucose Permease (Domain IIA)"/>
    <property type="match status" value="1"/>
</dbReference>
<name>A0ABV1HEK6_9FIRM</name>
<feature type="domain" description="M23ase beta-sheet core" evidence="3">
    <location>
        <begin position="83"/>
        <end position="187"/>
    </location>
</feature>
<evidence type="ECO:0000259" key="3">
    <source>
        <dbReference type="Pfam" id="PF01551"/>
    </source>
</evidence>
<proteinExistence type="predicted"/>
<accession>A0ABV1HEK6</accession>
<evidence type="ECO:0000313" key="4">
    <source>
        <dbReference type="EMBL" id="MEQ2557681.1"/>
    </source>
</evidence>
<evidence type="ECO:0000313" key="5">
    <source>
        <dbReference type="Proteomes" id="UP001454489"/>
    </source>
</evidence>
<dbReference type="Proteomes" id="UP001454489">
    <property type="component" value="Unassembled WGS sequence"/>
</dbReference>
<dbReference type="InterPro" id="IPR050570">
    <property type="entry name" value="Cell_wall_metabolism_enzyme"/>
</dbReference>
<gene>
    <name evidence="4" type="ORF">WMO43_07340</name>
</gene>
<dbReference type="EC" id="3.4.-.-" evidence="4"/>
<dbReference type="GO" id="GO:0016787">
    <property type="term" value="F:hydrolase activity"/>
    <property type="evidence" value="ECO:0007669"/>
    <property type="project" value="UniProtKB-KW"/>
</dbReference>
<dbReference type="CDD" id="cd12797">
    <property type="entry name" value="M23_peptidase"/>
    <property type="match status" value="1"/>
</dbReference>
<comment type="caution">
    <text evidence="4">The sequence shown here is derived from an EMBL/GenBank/DDBJ whole genome shotgun (WGS) entry which is preliminary data.</text>
</comment>
<keyword evidence="4" id="KW-0378">Hydrolase</keyword>
<feature type="signal peptide" evidence="2">
    <location>
        <begin position="1"/>
        <end position="21"/>
    </location>
</feature>
<dbReference type="Pfam" id="PF01551">
    <property type="entry name" value="Peptidase_M23"/>
    <property type="match status" value="1"/>
</dbReference>
<evidence type="ECO:0000256" key="1">
    <source>
        <dbReference type="ARBA" id="ARBA00022729"/>
    </source>
</evidence>
<reference evidence="4 5" key="1">
    <citation type="submission" date="2024-03" db="EMBL/GenBank/DDBJ databases">
        <title>Human intestinal bacterial collection.</title>
        <authorList>
            <person name="Pauvert C."/>
            <person name="Hitch T.C.A."/>
            <person name="Clavel T."/>
        </authorList>
    </citation>
    <scope>NUCLEOTIDE SEQUENCE [LARGE SCALE GENOMIC DNA]</scope>
    <source>
        <strain evidence="4 5">CLA-AA-H185</strain>
    </source>
</reference>
<dbReference type="PANTHER" id="PTHR21666:SF289">
    <property type="entry name" value="L-ALA--D-GLU ENDOPEPTIDASE"/>
    <property type="match status" value="1"/>
</dbReference>